<dbReference type="PANTHER" id="PTHR43156">
    <property type="entry name" value="STAGE II SPORULATION PROTEIN E-RELATED"/>
    <property type="match status" value="1"/>
</dbReference>
<dbReference type="GO" id="GO:0004722">
    <property type="term" value="F:protein serine/threonine phosphatase activity"/>
    <property type="evidence" value="ECO:0007669"/>
    <property type="project" value="UniProtKB-EC"/>
</dbReference>
<evidence type="ECO:0000259" key="3">
    <source>
        <dbReference type="SMART" id="SM00331"/>
    </source>
</evidence>
<dbReference type="EMBL" id="JBHSTE010000006">
    <property type="protein sequence ID" value="MFC6334417.1"/>
    <property type="molecule type" value="Genomic_DNA"/>
</dbReference>
<comment type="caution">
    <text evidence="4">The sequence shown here is derived from an EMBL/GenBank/DDBJ whole genome shotgun (WGS) entry which is preliminary data.</text>
</comment>
<gene>
    <name evidence="4" type="ORF">ACFP56_17450</name>
</gene>
<dbReference type="Gene3D" id="3.30.450.40">
    <property type="match status" value="1"/>
</dbReference>
<dbReference type="Pfam" id="PF01590">
    <property type="entry name" value="GAF"/>
    <property type="match status" value="1"/>
</dbReference>
<evidence type="ECO:0000259" key="2">
    <source>
        <dbReference type="SMART" id="SM00065"/>
    </source>
</evidence>
<feature type="domain" description="GAF" evidence="2">
    <location>
        <begin position="45"/>
        <end position="194"/>
    </location>
</feature>
<dbReference type="SMART" id="SM00331">
    <property type="entry name" value="PP2C_SIG"/>
    <property type="match status" value="1"/>
</dbReference>
<dbReference type="SUPFAM" id="SSF55781">
    <property type="entry name" value="GAF domain-like"/>
    <property type="match status" value="1"/>
</dbReference>
<dbReference type="SMART" id="SM00065">
    <property type="entry name" value="GAF"/>
    <property type="match status" value="1"/>
</dbReference>
<dbReference type="RefSeq" id="WP_379236925.1">
    <property type="nucleotide sequence ID" value="NZ_JBHSTE010000006.1"/>
</dbReference>
<sequence length="445" mass="49608">MWAIVSGVLLLLCIGLCSLLWRLRLKLQMNETILSMSLQLSSTVERRQLLALIMEKTTTALGAEGSSIILMDHESGDLYFEVATGNSAEEVKKIRLPAGEGIAGWVQIHGKSVLIPDVSQDFRWSNKVQNETEVVTRNMLCAPIFSNGTLLGVIQVINKKNNGRFKAYELDLLEQLSAPIAMSLENMMLYEALRHSMDSLQQTTAAKEKMLSEMRMASQIQLSLLPGEQFQHGNLSLNAKLLPAREVGGDFYHFFELDEEHVVVCLGDVSDKGMPAALFMSSLMIWIRAKAQKGMNVSEMVYSINNEISSEDSTMFATLFIAIINTRTRLMQYCDAGHCPVLLLQNGQVATLDVHKGLPIGVMPHMRYEAMEMQLAANTTVVIYSDGITEAESELGHMYGPDRLEQYIRSRQRSLQAQAVIEDVQQFAEGFPQSDDIAVLVFTMT</sequence>
<dbReference type="InterPro" id="IPR003018">
    <property type="entry name" value="GAF"/>
</dbReference>
<reference evidence="5" key="1">
    <citation type="journal article" date="2019" name="Int. J. Syst. Evol. Microbiol.">
        <title>The Global Catalogue of Microorganisms (GCM) 10K type strain sequencing project: providing services to taxonomists for standard genome sequencing and annotation.</title>
        <authorList>
            <consortium name="The Broad Institute Genomics Platform"/>
            <consortium name="The Broad Institute Genome Sequencing Center for Infectious Disease"/>
            <person name="Wu L."/>
            <person name="Ma J."/>
        </authorList>
    </citation>
    <scope>NUCLEOTIDE SEQUENCE [LARGE SCALE GENOMIC DNA]</scope>
    <source>
        <strain evidence="5">PCU 280</strain>
    </source>
</reference>
<dbReference type="InterPro" id="IPR029016">
    <property type="entry name" value="GAF-like_dom_sf"/>
</dbReference>
<dbReference type="EC" id="3.1.3.16" evidence="4"/>
<keyword evidence="5" id="KW-1185">Reference proteome</keyword>
<dbReference type="PANTHER" id="PTHR43156:SF2">
    <property type="entry name" value="STAGE II SPORULATION PROTEIN E"/>
    <property type="match status" value="1"/>
</dbReference>
<name>A0ABW1V6K9_9BACL</name>
<evidence type="ECO:0000256" key="1">
    <source>
        <dbReference type="ARBA" id="ARBA00022801"/>
    </source>
</evidence>
<evidence type="ECO:0000313" key="4">
    <source>
        <dbReference type="EMBL" id="MFC6334417.1"/>
    </source>
</evidence>
<dbReference type="Gene3D" id="3.60.40.10">
    <property type="entry name" value="PPM-type phosphatase domain"/>
    <property type="match status" value="1"/>
</dbReference>
<dbReference type="Proteomes" id="UP001596233">
    <property type="component" value="Unassembled WGS sequence"/>
</dbReference>
<accession>A0ABW1V6K9</accession>
<proteinExistence type="predicted"/>
<dbReference type="SUPFAM" id="SSF81606">
    <property type="entry name" value="PP2C-like"/>
    <property type="match status" value="1"/>
</dbReference>
<dbReference type="InterPro" id="IPR052016">
    <property type="entry name" value="Bact_Sigma-Reg"/>
</dbReference>
<dbReference type="InterPro" id="IPR001932">
    <property type="entry name" value="PPM-type_phosphatase-like_dom"/>
</dbReference>
<dbReference type="Pfam" id="PF07228">
    <property type="entry name" value="SpoIIE"/>
    <property type="match status" value="1"/>
</dbReference>
<dbReference type="InterPro" id="IPR036457">
    <property type="entry name" value="PPM-type-like_dom_sf"/>
</dbReference>
<protein>
    <submittedName>
        <fullName evidence="4">PP2C family protein-serine/threonine phosphatase</fullName>
        <ecNumber evidence="4">3.1.3.16</ecNumber>
    </submittedName>
</protein>
<evidence type="ECO:0000313" key="5">
    <source>
        <dbReference type="Proteomes" id="UP001596233"/>
    </source>
</evidence>
<organism evidence="4 5">
    <name type="scientific">Paenibacillus septentrionalis</name>
    <dbReference type="NCBI Taxonomy" id="429342"/>
    <lineage>
        <taxon>Bacteria</taxon>
        <taxon>Bacillati</taxon>
        <taxon>Bacillota</taxon>
        <taxon>Bacilli</taxon>
        <taxon>Bacillales</taxon>
        <taxon>Paenibacillaceae</taxon>
        <taxon>Paenibacillus</taxon>
    </lineage>
</organism>
<keyword evidence="1 4" id="KW-0378">Hydrolase</keyword>
<feature type="domain" description="PPM-type phosphatase" evidence="3">
    <location>
        <begin position="232"/>
        <end position="444"/>
    </location>
</feature>